<keyword evidence="3" id="KW-1185">Reference proteome</keyword>
<sequence>MGSGIIYYEYEKHEKFEDYDEKADAELGTLKIRCYHFDNESFVHPLHSVRFDPDRPYEIPIESLLAAQPLSSSGNRKSSTRGSHATSRSCPTLHYSPRGLSSTQRVPSPYSSKVASSLRCGVASKELRPLKSWELIPLSEGWMCEGDKEEKEIGGMEPSGRS</sequence>
<comment type="caution">
    <text evidence="2">The sequence shown here is derived from an EMBL/GenBank/DDBJ whole genome shotgun (WGS) entry which is preliminary data.</text>
</comment>
<dbReference type="EMBL" id="JASCZI010035817">
    <property type="protein sequence ID" value="MED6129598.1"/>
    <property type="molecule type" value="Genomic_DNA"/>
</dbReference>
<evidence type="ECO:0000313" key="3">
    <source>
        <dbReference type="Proteomes" id="UP001341840"/>
    </source>
</evidence>
<feature type="compositionally biased region" description="Polar residues" evidence="1">
    <location>
        <begin position="99"/>
        <end position="115"/>
    </location>
</feature>
<gene>
    <name evidence="2" type="ORF">PIB30_109437</name>
</gene>
<protein>
    <submittedName>
        <fullName evidence="2">Uncharacterized protein</fullName>
    </submittedName>
</protein>
<feature type="compositionally biased region" description="Polar residues" evidence="1">
    <location>
        <begin position="69"/>
        <end position="90"/>
    </location>
</feature>
<accession>A0ABU6S074</accession>
<evidence type="ECO:0000256" key="1">
    <source>
        <dbReference type="SAM" id="MobiDB-lite"/>
    </source>
</evidence>
<evidence type="ECO:0000313" key="2">
    <source>
        <dbReference type="EMBL" id="MED6129598.1"/>
    </source>
</evidence>
<dbReference type="Proteomes" id="UP001341840">
    <property type="component" value="Unassembled WGS sequence"/>
</dbReference>
<proteinExistence type="predicted"/>
<name>A0ABU6S074_9FABA</name>
<feature type="region of interest" description="Disordered" evidence="1">
    <location>
        <begin position="68"/>
        <end position="116"/>
    </location>
</feature>
<organism evidence="2 3">
    <name type="scientific">Stylosanthes scabra</name>
    <dbReference type="NCBI Taxonomy" id="79078"/>
    <lineage>
        <taxon>Eukaryota</taxon>
        <taxon>Viridiplantae</taxon>
        <taxon>Streptophyta</taxon>
        <taxon>Embryophyta</taxon>
        <taxon>Tracheophyta</taxon>
        <taxon>Spermatophyta</taxon>
        <taxon>Magnoliopsida</taxon>
        <taxon>eudicotyledons</taxon>
        <taxon>Gunneridae</taxon>
        <taxon>Pentapetalae</taxon>
        <taxon>rosids</taxon>
        <taxon>fabids</taxon>
        <taxon>Fabales</taxon>
        <taxon>Fabaceae</taxon>
        <taxon>Papilionoideae</taxon>
        <taxon>50 kb inversion clade</taxon>
        <taxon>dalbergioids sensu lato</taxon>
        <taxon>Dalbergieae</taxon>
        <taxon>Pterocarpus clade</taxon>
        <taxon>Stylosanthes</taxon>
    </lineage>
</organism>
<reference evidence="2 3" key="1">
    <citation type="journal article" date="2023" name="Plants (Basel)">
        <title>Bridging the Gap: Combining Genomics and Transcriptomics Approaches to Understand Stylosanthes scabra, an Orphan Legume from the Brazilian Caatinga.</title>
        <authorList>
            <person name="Ferreira-Neto J.R.C."/>
            <person name="da Silva M.D."/>
            <person name="Binneck E."/>
            <person name="de Melo N.F."/>
            <person name="da Silva R.H."/>
            <person name="de Melo A.L.T.M."/>
            <person name="Pandolfi V."/>
            <person name="Bustamante F.O."/>
            <person name="Brasileiro-Vidal A.C."/>
            <person name="Benko-Iseppon A.M."/>
        </authorList>
    </citation>
    <scope>NUCLEOTIDE SEQUENCE [LARGE SCALE GENOMIC DNA]</scope>
    <source>
        <tissue evidence="2">Leaves</tissue>
    </source>
</reference>